<protein>
    <submittedName>
        <fullName evidence="2">Uncharacterized protein</fullName>
    </submittedName>
</protein>
<proteinExistence type="predicted"/>
<name>A0AAV7QGD2_PLEWA</name>
<evidence type="ECO:0000256" key="1">
    <source>
        <dbReference type="SAM" id="MobiDB-lite"/>
    </source>
</evidence>
<dbReference type="Proteomes" id="UP001066276">
    <property type="component" value="Chromosome 6"/>
</dbReference>
<evidence type="ECO:0000313" key="3">
    <source>
        <dbReference type="Proteomes" id="UP001066276"/>
    </source>
</evidence>
<organism evidence="2 3">
    <name type="scientific">Pleurodeles waltl</name>
    <name type="common">Iberian ribbed newt</name>
    <dbReference type="NCBI Taxonomy" id="8319"/>
    <lineage>
        <taxon>Eukaryota</taxon>
        <taxon>Metazoa</taxon>
        <taxon>Chordata</taxon>
        <taxon>Craniata</taxon>
        <taxon>Vertebrata</taxon>
        <taxon>Euteleostomi</taxon>
        <taxon>Amphibia</taxon>
        <taxon>Batrachia</taxon>
        <taxon>Caudata</taxon>
        <taxon>Salamandroidea</taxon>
        <taxon>Salamandridae</taxon>
        <taxon>Pleurodelinae</taxon>
        <taxon>Pleurodeles</taxon>
    </lineage>
</organism>
<gene>
    <name evidence="2" type="ORF">NDU88_004500</name>
</gene>
<evidence type="ECO:0000313" key="2">
    <source>
        <dbReference type="EMBL" id="KAJ1138109.1"/>
    </source>
</evidence>
<sequence length="124" mass="13717">MLARALCHTNEPPLSTCSDPASVCADAMRGRARPAQSPRSSARYCGAERSDRQGASKGGARVGCCRGAEITEKELREKPRQVEEHGKKELKLKSEKPEKLRLQCQGKKVQPNAFEIQAVMHWKS</sequence>
<accession>A0AAV7QGD2</accession>
<reference evidence="2" key="1">
    <citation type="journal article" date="2022" name="bioRxiv">
        <title>Sequencing and chromosome-scale assembly of the giantPleurodeles waltlgenome.</title>
        <authorList>
            <person name="Brown T."/>
            <person name="Elewa A."/>
            <person name="Iarovenko S."/>
            <person name="Subramanian E."/>
            <person name="Araus A.J."/>
            <person name="Petzold A."/>
            <person name="Susuki M."/>
            <person name="Suzuki K.-i.T."/>
            <person name="Hayashi T."/>
            <person name="Toyoda A."/>
            <person name="Oliveira C."/>
            <person name="Osipova E."/>
            <person name="Leigh N.D."/>
            <person name="Simon A."/>
            <person name="Yun M.H."/>
        </authorList>
    </citation>
    <scope>NUCLEOTIDE SEQUENCE</scope>
    <source>
        <strain evidence="2">20211129_DDA</strain>
        <tissue evidence="2">Liver</tissue>
    </source>
</reference>
<feature type="region of interest" description="Disordered" evidence="1">
    <location>
        <begin position="77"/>
        <end position="96"/>
    </location>
</feature>
<dbReference type="AlphaFoldDB" id="A0AAV7QGD2"/>
<feature type="region of interest" description="Disordered" evidence="1">
    <location>
        <begin position="29"/>
        <end position="61"/>
    </location>
</feature>
<comment type="caution">
    <text evidence="2">The sequence shown here is derived from an EMBL/GenBank/DDBJ whole genome shotgun (WGS) entry which is preliminary data.</text>
</comment>
<dbReference type="EMBL" id="JANPWB010000010">
    <property type="protein sequence ID" value="KAJ1138109.1"/>
    <property type="molecule type" value="Genomic_DNA"/>
</dbReference>
<keyword evidence="3" id="KW-1185">Reference proteome</keyword>